<dbReference type="EMBL" id="AEYP01095455">
    <property type="status" value="NOT_ANNOTATED_CDS"/>
    <property type="molecule type" value="Genomic_DNA"/>
</dbReference>
<name>M3YAP0_MUSPF</name>
<reference evidence="2" key="1">
    <citation type="submission" date="2024-06" db="UniProtKB">
        <authorList>
            <consortium name="Ensembl"/>
        </authorList>
    </citation>
    <scope>IDENTIFICATION</scope>
</reference>
<dbReference type="HOGENOM" id="CLU_1677293_0_0_1"/>
<accession>M3YAP0</accession>
<sequence>MVLEPEFQMGTPRRTRIRRLASDPRLDGLAAQARCCCSSLTRRQYGRRTCAARTGAAPGLWFPEAGVSVGCGGVSTGPPLVPSPTALGALGDRDRLSQAPGTGQTRLSPWSAAVQQPPHTWRFRAKSLNCRGLWMGNSGKTGAAGPLQLLERTEVTW</sequence>
<proteinExistence type="predicted"/>
<protein>
    <submittedName>
        <fullName evidence="2">Uncharacterized protein</fullName>
    </submittedName>
</protein>
<organism evidence="2">
    <name type="scientific">Mustela putorius furo</name>
    <name type="common">European domestic ferret</name>
    <name type="synonym">Mustela furo</name>
    <dbReference type="NCBI Taxonomy" id="9669"/>
    <lineage>
        <taxon>Eukaryota</taxon>
        <taxon>Metazoa</taxon>
        <taxon>Chordata</taxon>
        <taxon>Craniata</taxon>
        <taxon>Vertebrata</taxon>
        <taxon>Euteleostomi</taxon>
        <taxon>Mammalia</taxon>
        <taxon>Eutheria</taxon>
        <taxon>Laurasiatheria</taxon>
        <taxon>Carnivora</taxon>
        <taxon>Caniformia</taxon>
        <taxon>Musteloidea</taxon>
        <taxon>Mustelidae</taxon>
        <taxon>Mustelinae</taxon>
        <taxon>Mustela</taxon>
    </lineage>
</organism>
<dbReference type="InParanoid" id="M3YAP0"/>
<feature type="region of interest" description="Disordered" evidence="1">
    <location>
        <begin position="95"/>
        <end position="114"/>
    </location>
</feature>
<dbReference type="Ensembl" id="ENSMPUT00000008532.1">
    <property type="protein sequence ID" value="ENSMPUP00000008397.1"/>
    <property type="gene ID" value="ENSMPUG00000008461.1"/>
</dbReference>
<feature type="compositionally biased region" description="Polar residues" evidence="1">
    <location>
        <begin position="99"/>
        <end position="114"/>
    </location>
</feature>
<dbReference type="AlphaFoldDB" id="M3YAP0"/>
<evidence type="ECO:0000313" key="2">
    <source>
        <dbReference type="Ensembl" id="ENSMPUP00000008397.1"/>
    </source>
</evidence>
<evidence type="ECO:0000256" key="1">
    <source>
        <dbReference type="SAM" id="MobiDB-lite"/>
    </source>
</evidence>